<accession>A0A1V2I8Y3</accession>
<dbReference type="NCBIfam" id="TIGR02777">
    <property type="entry name" value="LigD_PE_dom"/>
    <property type="match status" value="1"/>
</dbReference>
<reference evidence="5" key="1">
    <citation type="submission" date="2016-10" db="EMBL/GenBank/DDBJ databases">
        <title>Frankia sp. NRRL B-16386 Genome sequencing.</title>
        <authorList>
            <person name="Ghodhbane-Gtari F."/>
            <person name="Swanson E."/>
            <person name="Gueddou A."/>
            <person name="Hezbri K."/>
            <person name="Ktari K."/>
            <person name="Nouioui I."/>
            <person name="Morris K."/>
            <person name="Simpson S."/>
            <person name="Abebe-Akele F."/>
            <person name="Thomas K."/>
            <person name="Gtari M."/>
            <person name="Tisa L.S."/>
        </authorList>
    </citation>
    <scope>NUCLEOTIDE SEQUENCE [LARGE SCALE GENOMIC DNA]</scope>
    <source>
        <strain evidence="5">NRRL B-16386</strain>
    </source>
</reference>
<feature type="region of interest" description="Disordered" evidence="1">
    <location>
        <begin position="153"/>
        <end position="224"/>
    </location>
</feature>
<gene>
    <name evidence="4" type="ORF">BL253_18255</name>
</gene>
<proteinExistence type="predicted"/>
<name>A0A1V2I8Y3_9ACTN</name>
<evidence type="ECO:0000259" key="3">
    <source>
        <dbReference type="Pfam" id="PF21686"/>
    </source>
</evidence>
<evidence type="ECO:0000259" key="2">
    <source>
        <dbReference type="Pfam" id="PF13298"/>
    </source>
</evidence>
<dbReference type="InterPro" id="IPR014145">
    <property type="entry name" value="LigD_pol_dom"/>
</dbReference>
<dbReference type="Proteomes" id="UP000188929">
    <property type="component" value="Unassembled WGS sequence"/>
</dbReference>
<dbReference type="AlphaFoldDB" id="A0A1V2I8Y3"/>
<dbReference type="InterPro" id="IPR052171">
    <property type="entry name" value="NHEJ_LigD"/>
</dbReference>
<dbReference type="GO" id="GO:0016874">
    <property type="term" value="F:ligase activity"/>
    <property type="evidence" value="ECO:0007669"/>
    <property type="project" value="UniProtKB-KW"/>
</dbReference>
<keyword evidence="4" id="KW-0436">Ligase</keyword>
<feature type="domain" description="DNA ligase D polymerase" evidence="3">
    <location>
        <begin position="280"/>
        <end position="535"/>
    </location>
</feature>
<evidence type="ECO:0000313" key="4">
    <source>
        <dbReference type="EMBL" id="ONH28867.1"/>
    </source>
</evidence>
<dbReference type="STRING" id="1834516.BL253_18255"/>
<sequence length="549" mass="60321">MTSEPGGAAPPTPSSAGGGGARRFVVQRHRARRPHYDLRFEIDGVLVSWAVPKGPTLDPAVRRMAVHVEDHPIEYLEFEGVIPAGQYGGGDVIVWDIGTWEPHRTDDPAAAVAAGELHADVFGQKLRGRLVLVRRGPAADKEQWLLLHKRDDHAVPGWDPEEHDRSVLSGRTNDEVRADPERLWHSDLPATEASVLVRQPATAESPAAESPEAGSPEAGSVAADADVAGPTEDELAALDALGSGGSWQVFGQRLRLTNLDKVLFPARDEEARDAGEEPVTKRDLVRYAARIAPVILPYLAGRPLNMNRFPNGATTKGFWHKELPSHAPDWLTRWTDPEAEDDKARTYLVADHPAALVWLANFGALEWHAWTSRTDDVHRPTYALIDIDPGTATTWDEVLTLARLHRTALDHLGLRAQPKLTGRRGLQIWIPVAPEYTFDDTRRWVEGLSRAIGTVVPDLVSWEWELRDRHGAARLDYTQNAINKTLVAPYSPRAAAGAPVSAPIGWDELDDVTPRPDGVSIRSVFDRLAQQGDPFRALLGVNQTLPALT</sequence>
<feature type="compositionally biased region" description="Basic and acidic residues" evidence="1">
    <location>
        <begin position="153"/>
        <end position="185"/>
    </location>
</feature>
<feature type="compositionally biased region" description="Low complexity" evidence="1">
    <location>
        <begin position="200"/>
        <end position="224"/>
    </location>
</feature>
<dbReference type="Gene3D" id="3.90.920.10">
    <property type="entry name" value="DNA primase, PRIM domain"/>
    <property type="match status" value="1"/>
</dbReference>
<protein>
    <submittedName>
        <fullName evidence="4">ATP-dependent DNA ligase</fullName>
    </submittedName>
</protein>
<dbReference type="InterPro" id="IPR014144">
    <property type="entry name" value="LigD_PE_domain"/>
</dbReference>
<feature type="region of interest" description="Disordered" evidence="1">
    <location>
        <begin position="1"/>
        <end position="20"/>
    </location>
</feature>
<dbReference type="EMBL" id="MOMC01000037">
    <property type="protein sequence ID" value="ONH28867.1"/>
    <property type="molecule type" value="Genomic_DNA"/>
</dbReference>
<comment type="caution">
    <text evidence="4">The sequence shown here is derived from an EMBL/GenBank/DDBJ whole genome shotgun (WGS) entry which is preliminary data.</text>
</comment>
<keyword evidence="5" id="KW-1185">Reference proteome</keyword>
<evidence type="ECO:0000313" key="5">
    <source>
        <dbReference type="Proteomes" id="UP000188929"/>
    </source>
</evidence>
<dbReference type="PANTHER" id="PTHR42705:SF2">
    <property type="entry name" value="BIFUNCTIONAL NON-HOMOLOGOUS END JOINING PROTEIN LIGD"/>
    <property type="match status" value="1"/>
</dbReference>
<feature type="domain" description="DNA ligase D 3'-phosphoesterase" evidence="2">
    <location>
        <begin position="27"/>
        <end position="134"/>
    </location>
</feature>
<dbReference type="Pfam" id="PF21686">
    <property type="entry name" value="LigD_Prim-Pol"/>
    <property type="match status" value="1"/>
</dbReference>
<dbReference type="PANTHER" id="PTHR42705">
    <property type="entry name" value="BIFUNCTIONAL NON-HOMOLOGOUS END JOINING PROTEIN LIGD"/>
    <property type="match status" value="1"/>
</dbReference>
<evidence type="ECO:0000256" key="1">
    <source>
        <dbReference type="SAM" id="MobiDB-lite"/>
    </source>
</evidence>
<organism evidence="4 5">
    <name type="scientific">Pseudofrankia asymbiotica</name>
    <dbReference type="NCBI Taxonomy" id="1834516"/>
    <lineage>
        <taxon>Bacteria</taxon>
        <taxon>Bacillati</taxon>
        <taxon>Actinomycetota</taxon>
        <taxon>Actinomycetes</taxon>
        <taxon>Frankiales</taxon>
        <taxon>Frankiaceae</taxon>
        <taxon>Pseudofrankia</taxon>
    </lineage>
</organism>
<dbReference type="Pfam" id="PF13298">
    <property type="entry name" value="LigD_N"/>
    <property type="match status" value="1"/>
</dbReference>